<accession>A0A3E4GR57</accession>
<keyword evidence="3 6" id="KW-0378">Hydrolase</keyword>
<dbReference type="Gene3D" id="1.10.1370.30">
    <property type="match status" value="1"/>
</dbReference>
<dbReference type="NCBIfam" id="TIGR02289">
    <property type="entry name" value="M3_not_pepF"/>
    <property type="match status" value="1"/>
</dbReference>
<dbReference type="Proteomes" id="UP000260655">
    <property type="component" value="Unassembled WGS sequence"/>
</dbReference>
<dbReference type="RefSeq" id="WP_117557140.1">
    <property type="nucleotide sequence ID" value="NZ_QSOV01000005.1"/>
</dbReference>
<evidence type="ECO:0000256" key="4">
    <source>
        <dbReference type="ARBA" id="ARBA00022833"/>
    </source>
</evidence>
<dbReference type="AlphaFoldDB" id="A0A3E4GR57"/>
<dbReference type="CDD" id="cd09606">
    <property type="entry name" value="M3B_PepF"/>
    <property type="match status" value="1"/>
</dbReference>
<dbReference type="GO" id="GO:0004222">
    <property type="term" value="F:metalloendopeptidase activity"/>
    <property type="evidence" value="ECO:0007669"/>
    <property type="project" value="InterPro"/>
</dbReference>
<reference evidence="8 9" key="1">
    <citation type="submission" date="2018-08" db="EMBL/GenBank/DDBJ databases">
        <title>A genome reference for cultivated species of the human gut microbiota.</title>
        <authorList>
            <person name="Zou Y."/>
            <person name="Xue W."/>
            <person name="Luo G."/>
        </authorList>
    </citation>
    <scope>NUCLEOTIDE SEQUENCE [LARGE SCALE GENOMIC DNA]</scope>
    <source>
        <strain evidence="8 9">TM07-19</strain>
    </source>
</reference>
<keyword evidence="5 6" id="KW-0482">Metalloprotease</keyword>
<comment type="similarity">
    <text evidence="6">Belongs to the peptidase M3 family.</text>
</comment>
<dbReference type="EMBL" id="QSOV01000005">
    <property type="protein sequence ID" value="RGJ24162.1"/>
    <property type="molecule type" value="Genomic_DNA"/>
</dbReference>
<organism evidence="8 9">
    <name type="scientific">Coprococcus comes</name>
    <dbReference type="NCBI Taxonomy" id="410072"/>
    <lineage>
        <taxon>Bacteria</taxon>
        <taxon>Bacillati</taxon>
        <taxon>Bacillota</taxon>
        <taxon>Clostridia</taxon>
        <taxon>Lachnospirales</taxon>
        <taxon>Lachnospiraceae</taxon>
        <taxon>Coprococcus</taxon>
    </lineage>
</organism>
<name>A0A3E4GR57_9FIRM</name>
<dbReference type="GO" id="GO:0006508">
    <property type="term" value="P:proteolysis"/>
    <property type="evidence" value="ECO:0007669"/>
    <property type="project" value="UniProtKB-KW"/>
</dbReference>
<evidence type="ECO:0000259" key="7">
    <source>
        <dbReference type="Pfam" id="PF01432"/>
    </source>
</evidence>
<dbReference type="InterPro" id="IPR045090">
    <property type="entry name" value="Pept_M3A_M3B"/>
</dbReference>
<dbReference type="GO" id="GO:0006518">
    <property type="term" value="P:peptide metabolic process"/>
    <property type="evidence" value="ECO:0007669"/>
    <property type="project" value="TreeGrafter"/>
</dbReference>
<comment type="caution">
    <text evidence="8">The sequence shown here is derived from an EMBL/GenBank/DDBJ whole genome shotgun (WGS) entry which is preliminary data.</text>
</comment>
<dbReference type="InterPro" id="IPR001567">
    <property type="entry name" value="Pept_M3A_M3B_dom"/>
</dbReference>
<gene>
    <name evidence="8" type="ORF">DXD67_06560</name>
</gene>
<dbReference type="SUPFAM" id="SSF55486">
    <property type="entry name" value="Metalloproteases ('zincins'), catalytic domain"/>
    <property type="match status" value="1"/>
</dbReference>
<evidence type="ECO:0000256" key="1">
    <source>
        <dbReference type="ARBA" id="ARBA00022670"/>
    </source>
</evidence>
<dbReference type="InterPro" id="IPR011976">
    <property type="entry name" value="Pept_M3B_oligopep-rel"/>
</dbReference>
<dbReference type="Pfam" id="PF01432">
    <property type="entry name" value="Peptidase_M3"/>
    <property type="match status" value="1"/>
</dbReference>
<dbReference type="GO" id="GO:0046872">
    <property type="term" value="F:metal ion binding"/>
    <property type="evidence" value="ECO:0007669"/>
    <property type="project" value="UniProtKB-UniRule"/>
</dbReference>
<keyword evidence="4 6" id="KW-0862">Zinc</keyword>
<evidence type="ECO:0000256" key="6">
    <source>
        <dbReference type="RuleBase" id="RU003435"/>
    </source>
</evidence>
<dbReference type="PANTHER" id="PTHR11804">
    <property type="entry name" value="PROTEASE M3 THIMET OLIGOPEPTIDASE-RELATED"/>
    <property type="match status" value="1"/>
</dbReference>
<protein>
    <submittedName>
        <fullName evidence="8">M3 family oligoendopeptidase</fullName>
    </submittedName>
</protein>
<evidence type="ECO:0000313" key="8">
    <source>
        <dbReference type="EMBL" id="RGJ24162.1"/>
    </source>
</evidence>
<sequence length="558" mass="65944">MMEKFSEMKYVRPDGEAYIRTIQKETKNFNEAADFEGAHQAFVAILNANSHFNTTRVIASIRNSQDTNDEFYRKEMEYIFEIEPQIDVEMKKFYESYLKSPYRTELEKEFGEVYSRQAENKVRLTDPCNTDLQIQENKLIQKYFQVAAAPVTDFHGEQLGFYGLLKMMEDTDRSIRKEAFEKWAELYKAISDKLDSLYTELIGIRQQMAKNLGFNGYAEMMYQKMERFEYTPEDVAIFRKQIREHIVPLCQKLYEEQKERLGIEELKYYDESLTYPDGNAVPEGTEEELLEKARTMYHELSKETGEFFDFMMEYRLFDLEGRQGKQQGGYCDFMEEYKAPFIFANFNGTNADVNVLTHEAGHAFEAYTASRNIPVLSQTFSTAEISEIHSMAMEYFTLPWMHLFFGENAEKQKKAYLWDSLEAMPYMACVDEFQHRVYAENLTDAMERRKVWHELEEIYLPWRDYDGNGFLEQGGFWMQKQHLFMCPFYYIDYAVSRVGALEYYGKMQEDLESAWKDYYALCRQGGSKGYHELLKIGNLSDPFKEGTIYNVLKKLNLI</sequence>
<feature type="domain" description="Peptidase M3A/M3B catalytic" evidence="7">
    <location>
        <begin position="167"/>
        <end position="542"/>
    </location>
</feature>
<evidence type="ECO:0000256" key="3">
    <source>
        <dbReference type="ARBA" id="ARBA00022801"/>
    </source>
</evidence>
<evidence type="ECO:0000256" key="5">
    <source>
        <dbReference type="ARBA" id="ARBA00023049"/>
    </source>
</evidence>
<dbReference type="PANTHER" id="PTHR11804:SF28">
    <property type="entry name" value="OLIGOENDOPEPTIDASE F"/>
    <property type="match status" value="1"/>
</dbReference>
<comment type="cofactor">
    <cofactor evidence="6">
        <name>Zn(2+)</name>
        <dbReference type="ChEBI" id="CHEBI:29105"/>
    </cofactor>
    <text evidence="6">Binds 1 zinc ion.</text>
</comment>
<proteinExistence type="inferred from homology"/>
<evidence type="ECO:0000313" key="9">
    <source>
        <dbReference type="Proteomes" id="UP000260655"/>
    </source>
</evidence>
<keyword evidence="1 6" id="KW-0645">Protease</keyword>
<keyword evidence="2 6" id="KW-0479">Metal-binding</keyword>
<evidence type="ECO:0000256" key="2">
    <source>
        <dbReference type="ARBA" id="ARBA00022723"/>
    </source>
</evidence>